<evidence type="ECO:0000259" key="3">
    <source>
        <dbReference type="Pfam" id="PF05738"/>
    </source>
</evidence>
<accession>A0AAJ1Q3W4</accession>
<feature type="region of interest" description="Disordered" evidence="1">
    <location>
        <begin position="31"/>
        <end position="194"/>
    </location>
</feature>
<dbReference type="Pfam" id="PF05738">
    <property type="entry name" value="Cna_B"/>
    <property type="match status" value="4"/>
</dbReference>
<sequence>MKFNIFKNKIKIAVTTVALFSSVTLSTIQAQETQPDSNEVHPPTSQVSSIEPKVNETPPTAPADLNQPAAIEEEPNTTVTPQPSSSDANSSKESTSSTEELLTSESSSEADPANQEDTRNLPQAMPASSSDVELSEESEADPTESDLKDSDQESPEPNQEPVDAIVPTGPSKEEAQNILNRYKAADPSGMSKEEQHYLKQAMNDLDRLLKQAEPSEPLQKERYLKDLQEALNRLQSFQVTPATEEGKPSTLAAPKKEELLKHLNAVKDPAKLARLSADKVQEANQLILKAQALADQKQPNQVALHQMIEQLKAFEAHIPRAMTHKERNELVPELTQTDNLLREKIKASAPEDQKATYNQLANELQAKLAAAKSLNNLYGQAPTDEAVDAAIADLKAAQKAFQEFLKANPMSIESDYTVGDSDQEFNTYHNNQGMPQAKLDKDQYTVTNNAPIDLTLQLVSNKATGPVALVVELMKGDSNSPLTFSGIDLPGFSNHKIVSSDRSGSKVTLYYDDVASRFSTTRLVFNLLNGEFHDKAKLKMSLYQTKVDEEGRRILQGDPLASKELNFLITKSGYEDTAHVGPGADFGKPGSGNYSNPYDPDADSYGQKEKNVENPLDAGHVDQDGKVIDDKHTKTLDFLHQLVKDGKFIDPNLLVAGGADPMALNRVRVEVTIPESDGVKAQHILNKEGINFCEKDGKLILELEAKTLAGKSIYKSGGKLYVDGQAIGTVDTITDVLFTDKQGQLVYLDKEGKRHYVVKTEGNVLMKADGSKSAYQFQDNRLLKNGKLVAQLVGDYLVSLGEKPEDPVQYYVIENGELKAVNSDQKIRYQWIDDQLVSYEKSYKPLDDNMYVRTKEDGSKELLGNTQVLEGQYLYQGDRFYGKLLPQGDYVVDKDGHVLANATWQTRAVFDVTGKYLGQASDNGDGTYSYQGVTFSNIGSKDQPVWAASKPGQKVAWRFALSAGIDQDGYAIDQAQLKQTTADGSNIVVVDKLNRVLRSFTLAKKNGTYILTEITEDKPRQIQVADNLPDTIQVGEGQIYVGPGNQILDPKKITENAIKDYLVDEAGNLIAKSGLNLTKLANRFYTGLVKHFTLSKSSGSFYEVKDKDGKSTWNPLPDGVQQLAGLPEQWVKTDDGKVYIYRDGKVYDQSGTLIHSSSTIKAIVQKLCDGSEKIVQGDSIFDIINRTILKFKFPGFKTGNHVHHVYQTHWEASYYDPIEKINKSIFKDGQFNTFHTFRLRAAVVPNEFSKIPPAELSNPSKQMDFELFNLIYRRSGDRQRSNFLLQYLTQEALKTANPEQAKTLKANFKALTGYELGSKVLTTVEENKARELMDKYQKLTGKALSLNEKGDLDLKRELEWILNYNNQNTQFTYPDQYESQLIFHESNLDNRLTYNKLIFKAPEADLKDWELAALKAGRKFEVDQSLFGIDQVERLMLGVNPYIKRSDFIMMEAIVDIMNEYNKVKAGGVSNWLSIDKQTGRVMIDLFAKFYDKQGRSPMIDQFNRELGQLKEIFDPSNTQTSDMAAIEKALAEANLASAPKGSFCLHDIVMELTKRLPKENQAEAVQKLKADMTAYLNSIKLASDTKTPYNALNSVFNAFQIVFKKGVGVPAGQNRKVLVTTVIKPKVDIPYTDEYGQMLTNKDLLKSQILRGLYQKGKEKDGVFDKDKLNQAGLSEITADKYDDLKDAELRVLFDYLARNLDSNKVKELVQKDTENKSAFDYIAKLGSDLAAEDLFEANGKIMADSKGNLINPNYVWNDKAKSYVNIKNFLGDQSERSKERIKLIVYYLHKDGYNRPFFANSGAEYVLGQDEEINPWKPGHSWKNKYCGIGWGHCVTETGEEPGQEGQPFEKERNKFSKKGSQVTITYTPESETSENNNKILKKTQTKGLLKAGDSVDFEIGIGLDMLDRKTREENGKIENLDKDWQLDEADRKRYGANGKGYYVLKDGYIFDVLPKDLAFDKDSKVKVLTQWQHLKHYDPITKTYDNANATMTEEQMRAFEKGIQTHYVTSLKTYYESLPLDSPLRRLMEKSGIHNLDQHGIVVQLPEFEVPNFNGKGADLFKVLVNGLKVKETTWGQKDNTGHFTSTPWAGGSTSHFNVGEGKTQANKYIRWYVPSDYDKKYGYDGSASEWYRGTAQLNFGQRYDYRLEYTYQALDTGKFGVGTQMRDLEITDLLPQKDNKNGVMPYLVGPVQIEQSAGAQFEIWYKVGDDWTTSPSDYRQVSGVRIKQVYGMGGINVGDSVRFILPMRVPSLTLRVDDKGKPVFDEAGKPIYDGFDRLDFDRLFAKNTYETNDGTKSNEVTFELDKKTFMHFYKIWQKENRKEDGSFEVENLANHSHGSIQIDIHQTTQDQLDRKVDPTVKKNYTHAYLNYKNKWNGVVTDLPTEYKAWKIVTKEDGSQERSLEKHLSYTYQVEEKLNKLDGYAQSQKIETGEVKNGEAVVGKGYLIRNILNQITVEAHKKWVNGKAVRPGELELRLLQDGKVYDGGSRRQKLSQNTDEYRYTWSNLPVYQVDENGIVKRDEQGNFIRHNYTVVEINADGTELTKSIYKNGDHSFILEMTGNMYDGFKLTNTYLVPKTDIEAKKNWVGGDQVRSKVYFKLFRKLGENGQAESVGDTLEVGTDDEVQVKWTGLDKTNNEGQDYTYFVKEVDKSGNPLTLPNFKKDEIGLEVTNTYLVPKRDIESKKTWVGGEQVRPKVYFKLFRKLGENGQAESVGDILEVGMDPVKWTGLDKTNNEGQDYTYFVKEVDKSGNPLILPNFKKEEKGLEVINTYVPDTIDITATKRWFNGKKLRQEVYFKLFRKVGENGQAESVGDLKQVATTDQASVTWTQLAKTNDQGQDYIYFVKEVDHQGNDLTSSR</sequence>
<reference evidence="4" key="1">
    <citation type="submission" date="2023-05" db="EMBL/GenBank/DDBJ databases">
        <title>Cataloging the Phylogenetic Diversity of Human Bladder Bacteria.</title>
        <authorList>
            <person name="Du J."/>
        </authorList>
    </citation>
    <scope>NUCLEOTIDE SEQUENCE</scope>
    <source>
        <strain evidence="4">UMB1231</strain>
    </source>
</reference>
<dbReference type="Proteomes" id="UP001229251">
    <property type="component" value="Unassembled WGS sequence"/>
</dbReference>
<feature type="domain" description="CNA-B" evidence="3">
    <location>
        <begin position="2460"/>
        <end position="2519"/>
    </location>
</feature>
<protein>
    <submittedName>
        <fullName evidence="4">Cna B-type domain-containing protein</fullName>
    </submittedName>
</protein>
<feature type="region of interest" description="Disordered" evidence="1">
    <location>
        <begin position="580"/>
        <end position="610"/>
    </location>
</feature>
<feature type="chain" id="PRO_5042593850" evidence="2">
    <location>
        <begin position="31"/>
        <end position="2863"/>
    </location>
</feature>
<dbReference type="SUPFAM" id="SSF49478">
    <property type="entry name" value="Cna protein B-type domain"/>
    <property type="match status" value="4"/>
</dbReference>
<feature type="region of interest" description="Disordered" evidence="1">
    <location>
        <begin position="1840"/>
        <end position="1863"/>
    </location>
</feature>
<comment type="caution">
    <text evidence="4">The sequence shown here is derived from an EMBL/GenBank/DDBJ whole genome shotgun (WGS) entry which is preliminary data.</text>
</comment>
<proteinExistence type="predicted"/>
<gene>
    <name evidence="4" type="ORF">QP433_00175</name>
</gene>
<evidence type="ECO:0000313" key="5">
    <source>
        <dbReference type="Proteomes" id="UP001229251"/>
    </source>
</evidence>
<feature type="domain" description="CNA-B" evidence="3">
    <location>
        <begin position="2783"/>
        <end position="2856"/>
    </location>
</feature>
<evidence type="ECO:0000256" key="1">
    <source>
        <dbReference type="SAM" id="MobiDB-lite"/>
    </source>
</evidence>
<name>A0AAJ1Q3W4_9LACT</name>
<dbReference type="EMBL" id="JASOOE010000001">
    <property type="protein sequence ID" value="MDK7186392.1"/>
    <property type="molecule type" value="Genomic_DNA"/>
</dbReference>
<feature type="domain" description="CNA-B" evidence="3">
    <location>
        <begin position="2584"/>
        <end position="2677"/>
    </location>
</feature>
<feature type="compositionally biased region" description="Polar residues" evidence="1">
    <location>
        <begin position="31"/>
        <end position="49"/>
    </location>
</feature>
<dbReference type="Gene3D" id="2.60.40.1140">
    <property type="entry name" value="Collagen-binding surface protein Cna, B-type domain"/>
    <property type="match status" value="4"/>
</dbReference>
<evidence type="ECO:0000313" key="4">
    <source>
        <dbReference type="EMBL" id="MDK7186392.1"/>
    </source>
</evidence>
<feature type="domain" description="CNA-B" evidence="3">
    <location>
        <begin position="2686"/>
        <end position="2775"/>
    </location>
</feature>
<keyword evidence="2" id="KW-0732">Signal</keyword>
<feature type="compositionally biased region" description="Acidic residues" evidence="1">
    <location>
        <begin position="133"/>
        <end position="144"/>
    </location>
</feature>
<dbReference type="InterPro" id="IPR008454">
    <property type="entry name" value="Collagen-bd_Cna-like_B-typ_dom"/>
</dbReference>
<organism evidence="4 5">
    <name type="scientific">Facklamia hominis</name>
    <dbReference type="NCBI Taxonomy" id="178214"/>
    <lineage>
        <taxon>Bacteria</taxon>
        <taxon>Bacillati</taxon>
        <taxon>Bacillota</taxon>
        <taxon>Bacilli</taxon>
        <taxon>Lactobacillales</taxon>
        <taxon>Aerococcaceae</taxon>
        <taxon>Facklamia</taxon>
    </lineage>
</organism>
<dbReference type="CDD" id="cd00222">
    <property type="entry name" value="CollagenBindB"/>
    <property type="match status" value="1"/>
</dbReference>
<evidence type="ECO:0000256" key="2">
    <source>
        <dbReference type="SAM" id="SignalP"/>
    </source>
</evidence>
<feature type="compositionally biased region" description="Low complexity" evidence="1">
    <location>
        <begin position="84"/>
        <end position="111"/>
    </location>
</feature>
<feature type="signal peptide" evidence="2">
    <location>
        <begin position="1"/>
        <end position="30"/>
    </location>
</feature>
<dbReference type="RefSeq" id="WP_285065101.1">
    <property type="nucleotide sequence ID" value="NZ_JASOOE010000001.1"/>
</dbReference>